<evidence type="ECO:0000313" key="3">
    <source>
        <dbReference type="Proteomes" id="UP000018208"/>
    </source>
</evidence>
<evidence type="ECO:0008006" key="4">
    <source>
        <dbReference type="Google" id="ProtNLM"/>
    </source>
</evidence>
<dbReference type="InterPro" id="IPR036249">
    <property type="entry name" value="Thioredoxin-like_sf"/>
</dbReference>
<dbReference type="Proteomes" id="UP000018208">
    <property type="component" value="Unassembled WGS sequence"/>
</dbReference>
<dbReference type="VEuPathDB" id="GiardiaDB:SS50377_24610"/>
<dbReference type="EMBL" id="KI546115">
    <property type="protein sequence ID" value="EST44537.1"/>
    <property type="molecule type" value="Genomic_DNA"/>
</dbReference>
<evidence type="ECO:0000313" key="2">
    <source>
        <dbReference type="EMBL" id="KAH0572499.1"/>
    </source>
</evidence>
<name>V6LIZ2_9EUKA</name>
<dbReference type="AlphaFoldDB" id="V6LIZ2"/>
<protein>
    <recommendedName>
        <fullName evidence="4">Thioredoxin domain-containing protein</fullName>
    </recommendedName>
</protein>
<dbReference type="Gene3D" id="3.40.30.10">
    <property type="entry name" value="Glutaredoxin"/>
    <property type="match status" value="1"/>
</dbReference>
<reference evidence="1 2" key="1">
    <citation type="journal article" date="2014" name="PLoS Genet.">
        <title>The Genome of Spironucleus salmonicida Highlights a Fish Pathogen Adapted to Fluctuating Environments.</title>
        <authorList>
            <person name="Xu F."/>
            <person name="Jerlstrom-Hultqvist J."/>
            <person name="Einarsson E."/>
            <person name="Astvaldsson A."/>
            <person name="Svard S.G."/>
            <person name="Andersson J.O."/>
        </authorList>
    </citation>
    <scope>NUCLEOTIDE SEQUENCE</scope>
    <source>
        <strain evidence="2">ATCC 50377</strain>
    </source>
</reference>
<accession>V6LIZ2</accession>
<keyword evidence="3" id="KW-1185">Reference proteome</keyword>
<dbReference type="EMBL" id="AUWU02000005">
    <property type="protein sequence ID" value="KAH0572499.1"/>
    <property type="molecule type" value="Genomic_DNA"/>
</dbReference>
<proteinExistence type="predicted"/>
<gene>
    <name evidence="1" type="ORF">SS50377_15536</name>
    <name evidence="2" type="ORF">SS50377_24610</name>
</gene>
<dbReference type="SUPFAM" id="SSF52833">
    <property type="entry name" value="Thioredoxin-like"/>
    <property type="match status" value="1"/>
</dbReference>
<evidence type="ECO:0000313" key="1">
    <source>
        <dbReference type="EMBL" id="EST44537.1"/>
    </source>
</evidence>
<sequence>MILLLQLAEISPQDLDPKFPLVILFAPTPSEFPLFASLQIDFPSFNFTFLNTTLHSNFTTDASITIPSIAIHSAIGVQFLHDFSLLETALNLAQIDPNFDSSFLVTDETDLLLAVDQAKNTLVFYAGNKCEKCSYFLLMAVQAANLLNRTIIYINCDESRDLTLLCSRQSVRSYPWIQVTHSQKLISLSKEISFDSVVGVIKKIQENTLETDQVFEEFTIEWMEGNKTKFGKDGRPLEYPVKPCVSELIKKIESLEKTIQKLN</sequence>
<organism evidence="1">
    <name type="scientific">Spironucleus salmonicida</name>
    <dbReference type="NCBI Taxonomy" id="348837"/>
    <lineage>
        <taxon>Eukaryota</taxon>
        <taxon>Metamonada</taxon>
        <taxon>Diplomonadida</taxon>
        <taxon>Hexamitidae</taxon>
        <taxon>Hexamitinae</taxon>
        <taxon>Spironucleus</taxon>
    </lineage>
</organism>
<reference evidence="2" key="2">
    <citation type="submission" date="2020-12" db="EMBL/GenBank/DDBJ databases">
        <title>New Spironucleus salmonicida genome in near-complete chromosomes.</title>
        <authorList>
            <person name="Xu F."/>
            <person name="Kurt Z."/>
            <person name="Jimenez-Gonzalez A."/>
            <person name="Astvaldsson A."/>
            <person name="Andersson J.O."/>
            <person name="Svard S.G."/>
        </authorList>
    </citation>
    <scope>NUCLEOTIDE SEQUENCE</scope>
    <source>
        <strain evidence="2">ATCC 50377</strain>
    </source>
</reference>